<protein>
    <recommendedName>
        <fullName evidence="5">Clp1 P-loop domain-containing protein</fullName>
    </recommendedName>
</protein>
<dbReference type="InterPro" id="IPR032319">
    <property type="entry name" value="CLP1_P"/>
</dbReference>
<reference evidence="6" key="1">
    <citation type="submission" date="2020-10" db="EMBL/GenBank/DDBJ databases">
        <authorList>
            <person name="Kadnikov V."/>
            <person name="Beletsky A.V."/>
            <person name="Mardanov A.V."/>
            <person name="Karnachuk O.V."/>
            <person name="Ravin N.V."/>
        </authorList>
    </citation>
    <scope>NUCLEOTIDE SEQUENCE</scope>
    <source>
        <strain evidence="6">Bu02</strain>
    </source>
</reference>
<reference evidence="6" key="2">
    <citation type="journal article" date="2023" name="Biology">
        <title>Prokaryotic Life Associated with Coal-Fire Gas Vents Revealed by Metagenomics.</title>
        <authorList>
            <person name="Kadnikov V.V."/>
            <person name="Mardanov A.V."/>
            <person name="Beletsky A.V."/>
            <person name="Karnachuk O.V."/>
            <person name="Ravin N.V."/>
        </authorList>
    </citation>
    <scope>NUCLEOTIDE SEQUENCE</scope>
    <source>
        <strain evidence="6">Bu02</strain>
    </source>
</reference>
<evidence type="ECO:0000313" key="6">
    <source>
        <dbReference type="EMBL" id="QUL99428.1"/>
    </source>
</evidence>
<keyword evidence="4" id="KW-0067">ATP-binding</keyword>
<dbReference type="KEGG" id="fcz:IMF26_05125"/>
<evidence type="ECO:0000259" key="5">
    <source>
        <dbReference type="Pfam" id="PF16575"/>
    </source>
</evidence>
<accession>A0AAT9LFC6</accession>
<name>A0AAT9LFC6_9FIRM</name>
<dbReference type="EMBL" id="CP062796">
    <property type="protein sequence ID" value="QUL99428.1"/>
    <property type="molecule type" value="Genomic_DNA"/>
</dbReference>
<dbReference type="PANTHER" id="PTHR12755:SF3">
    <property type="entry name" value="POLYNUCLEOTIDE 5'-HYDROXYL-KINASE NOL9"/>
    <property type="match status" value="1"/>
</dbReference>
<dbReference type="Pfam" id="PF16575">
    <property type="entry name" value="CLP1_P"/>
    <property type="match status" value="1"/>
</dbReference>
<evidence type="ECO:0000256" key="3">
    <source>
        <dbReference type="ARBA" id="ARBA00022777"/>
    </source>
</evidence>
<dbReference type="GO" id="GO:0006396">
    <property type="term" value="P:RNA processing"/>
    <property type="evidence" value="ECO:0007669"/>
    <property type="project" value="InterPro"/>
</dbReference>
<dbReference type="SUPFAM" id="SSF52540">
    <property type="entry name" value="P-loop containing nucleoside triphosphate hydrolases"/>
    <property type="match status" value="1"/>
</dbReference>
<organism evidence="6">
    <name type="scientific">Candidatus Fermentithermobacillus carboniphilus</name>
    <dbReference type="NCBI Taxonomy" id="3085328"/>
    <lineage>
        <taxon>Bacteria</taxon>
        <taxon>Bacillati</taxon>
        <taxon>Bacillota</taxon>
        <taxon>Candidatus Fermentithermobacillia</taxon>
        <taxon>Candidatus Fermentithermobacillales</taxon>
        <taxon>Candidatus Fermentithermobacillaceae</taxon>
        <taxon>Candidatus Fermentithermobacillus</taxon>
    </lineage>
</organism>
<sequence>MPRNPYASAKDTLLRRKNPCSQGVSGFLIELNYEVDKALSNLPERSRVMVVGEPDTGKSTFVALLARWFYTNSRKTAVVDCDVGQADVGPPGFISYGFVEHPVTSLKAVARTGSYLVGNTSPYGRLLPVVTGTEACVRAAERDGADIILIDTSGLVRPHAGVQLKCAKAGAVYPHLVIALGTPGLRPLTNHLKSLGFTVLSLEPLAGVRMKSIEERRENRVFRWNMYLKDARAFRLDLSRVRIYRWWAETHYVDVDTVPHGTVVAVPDPSRIGLQTPCVWITSENGPMVIAPLPQDYEPEIVWVTSYRLHLLGTQVTSA</sequence>
<keyword evidence="2" id="KW-0547">Nucleotide-binding</keyword>
<keyword evidence="3" id="KW-0418">Kinase</keyword>
<feature type="domain" description="Clp1 P-loop" evidence="5">
    <location>
        <begin position="52"/>
        <end position="229"/>
    </location>
</feature>
<dbReference type="InterPro" id="IPR027417">
    <property type="entry name" value="P-loop_NTPase"/>
</dbReference>
<evidence type="ECO:0000256" key="1">
    <source>
        <dbReference type="ARBA" id="ARBA00022679"/>
    </source>
</evidence>
<dbReference type="GO" id="GO:0051731">
    <property type="term" value="F:polynucleotide 5'-hydroxyl-kinase activity"/>
    <property type="evidence" value="ECO:0007669"/>
    <property type="project" value="InterPro"/>
</dbReference>
<dbReference type="AlphaFoldDB" id="A0AAT9LFC6"/>
<dbReference type="Gene3D" id="3.40.50.300">
    <property type="entry name" value="P-loop containing nucleotide triphosphate hydrolases"/>
    <property type="match status" value="1"/>
</dbReference>
<dbReference type="InterPro" id="IPR045116">
    <property type="entry name" value="Clp1/Grc3"/>
</dbReference>
<evidence type="ECO:0000256" key="2">
    <source>
        <dbReference type="ARBA" id="ARBA00022741"/>
    </source>
</evidence>
<gene>
    <name evidence="6" type="ORF">IMF26_05125</name>
</gene>
<evidence type="ECO:0000256" key="4">
    <source>
        <dbReference type="ARBA" id="ARBA00022840"/>
    </source>
</evidence>
<proteinExistence type="predicted"/>
<dbReference type="PANTHER" id="PTHR12755">
    <property type="entry name" value="CLEAVAGE/POLYADENYLATION FACTOR IA SUBUNIT CLP1P"/>
    <property type="match status" value="1"/>
</dbReference>
<dbReference type="GO" id="GO:0005524">
    <property type="term" value="F:ATP binding"/>
    <property type="evidence" value="ECO:0007669"/>
    <property type="project" value="UniProtKB-KW"/>
</dbReference>
<keyword evidence="1" id="KW-0808">Transferase</keyword>